<dbReference type="GO" id="GO:0006952">
    <property type="term" value="P:defense response"/>
    <property type="evidence" value="ECO:0007669"/>
    <property type="project" value="UniProtKB-KW"/>
</dbReference>
<comment type="subcellular location">
    <subcellularLocation>
        <location evidence="1">Membrane</location>
        <topology evidence="1">Peripheral membrane protein</topology>
    </subcellularLocation>
    <subcellularLocation>
        <location evidence="2">Secreted</location>
        <location evidence="2">Cell wall</location>
    </subcellularLocation>
</comment>
<keyword evidence="5" id="KW-0433">Leucine-rich repeat</keyword>
<keyword evidence="10" id="KW-1015">Disulfide bond</keyword>
<dbReference type="PANTHER" id="PTHR48059">
    <property type="entry name" value="POLYGALACTURONASE INHIBITOR 1"/>
    <property type="match status" value="1"/>
</dbReference>
<evidence type="ECO:0000256" key="11">
    <source>
        <dbReference type="ARBA" id="ARBA00038043"/>
    </source>
</evidence>
<evidence type="ECO:0000256" key="1">
    <source>
        <dbReference type="ARBA" id="ARBA00004170"/>
    </source>
</evidence>
<dbReference type="PRINTS" id="PR00019">
    <property type="entry name" value="LEURICHRPT"/>
</dbReference>
<dbReference type="InterPro" id="IPR032675">
    <property type="entry name" value="LRR_dom_sf"/>
</dbReference>
<keyword evidence="6" id="KW-0732">Signal</keyword>
<keyword evidence="3" id="KW-0134">Cell wall</keyword>
<dbReference type="GO" id="GO:0016020">
    <property type="term" value="C:membrane"/>
    <property type="evidence" value="ECO:0007669"/>
    <property type="project" value="UniProtKB-SubCell"/>
</dbReference>
<dbReference type="AlphaFoldDB" id="A0A392MFM7"/>
<proteinExistence type="inferred from homology"/>
<keyword evidence="13" id="KW-0808">Transferase</keyword>
<dbReference type="Pfam" id="PF00560">
    <property type="entry name" value="LRR_1"/>
    <property type="match status" value="1"/>
</dbReference>
<keyword evidence="7" id="KW-0677">Repeat</keyword>
<evidence type="ECO:0000313" key="13">
    <source>
        <dbReference type="EMBL" id="MCH85983.1"/>
    </source>
</evidence>
<dbReference type="InterPro" id="IPR051848">
    <property type="entry name" value="PGIP"/>
</dbReference>
<evidence type="ECO:0000256" key="7">
    <source>
        <dbReference type="ARBA" id="ARBA00022737"/>
    </source>
</evidence>
<gene>
    <name evidence="13" type="ORF">A2U01_0006836</name>
</gene>
<sequence>MNSVKYSFVSNFYGPEIWALFLLSWGVIVGTQSTTITSQQLQAEANAILNSGWWNTSDAHFTISNCCNWLDISCNDDGSITAIHFAHVFQYPREDSSIHFATLNLTAFRNLESLIVLGNRLRGTIPEEIGLLTKLTHLDLSGNSLLGEIPHSIRNLRRLEYLDISLNNIQGFIPSELGFLTKITTLSLSHNRLKALRHLF</sequence>
<comment type="similarity">
    <text evidence="11">Belongs to the polygalacturonase-inhibiting protein family.</text>
</comment>
<keyword evidence="12" id="KW-0812">Transmembrane</keyword>
<keyword evidence="4" id="KW-0964">Secreted</keyword>
<keyword evidence="8" id="KW-0611">Plant defense</keyword>
<evidence type="ECO:0000256" key="6">
    <source>
        <dbReference type="ARBA" id="ARBA00022729"/>
    </source>
</evidence>
<dbReference type="EMBL" id="LXQA010009516">
    <property type="protein sequence ID" value="MCH85983.1"/>
    <property type="molecule type" value="Genomic_DNA"/>
</dbReference>
<evidence type="ECO:0000313" key="14">
    <source>
        <dbReference type="Proteomes" id="UP000265520"/>
    </source>
</evidence>
<dbReference type="FunFam" id="3.80.10.10:FF:000400">
    <property type="entry name" value="Nuclear pore complex protein NUP107"/>
    <property type="match status" value="1"/>
</dbReference>
<keyword evidence="9 12" id="KW-0472">Membrane</keyword>
<dbReference type="GO" id="GO:0016301">
    <property type="term" value="F:kinase activity"/>
    <property type="evidence" value="ECO:0007669"/>
    <property type="project" value="UniProtKB-KW"/>
</dbReference>
<evidence type="ECO:0000256" key="5">
    <source>
        <dbReference type="ARBA" id="ARBA00022614"/>
    </source>
</evidence>
<dbReference type="Gene3D" id="3.80.10.10">
    <property type="entry name" value="Ribonuclease Inhibitor"/>
    <property type="match status" value="1"/>
</dbReference>
<dbReference type="Proteomes" id="UP000265520">
    <property type="component" value="Unassembled WGS sequence"/>
</dbReference>
<keyword evidence="12" id="KW-1133">Transmembrane helix</keyword>
<keyword evidence="13" id="KW-0418">Kinase</keyword>
<reference evidence="13 14" key="1">
    <citation type="journal article" date="2018" name="Front. Plant Sci.">
        <title>Red Clover (Trifolium pratense) and Zigzag Clover (T. medium) - A Picture of Genomic Similarities and Differences.</title>
        <authorList>
            <person name="Dluhosova J."/>
            <person name="Istvanek J."/>
            <person name="Nedelnik J."/>
            <person name="Repkova J."/>
        </authorList>
    </citation>
    <scope>NUCLEOTIDE SEQUENCE [LARGE SCALE GENOMIC DNA]</scope>
    <source>
        <strain evidence="14">cv. 10/8</strain>
        <tissue evidence="13">Leaf</tissue>
    </source>
</reference>
<dbReference type="SUPFAM" id="SSF52058">
    <property type="entry name" value="L domain-like"/>
    <property type="match status" value="1"/>
</dbReference>
<evidence type="ECO:0000256" key="2">
    <source>
        <dbReference type="ARBA" id="ARBA00004191"/>
    </source>
</evidence>
<feature type="transmembrane region" description="Helical" evidence="12">
    <location>
        <begin position="12"/>
        <end position="31"/>
    </location>
</feature>
<keyword evidence="13" id="KW-0675">Receptor</keyword>
<accession>A0A392MFM7</accession>
<evidence type="ECO:0000256" key="4">
    <source>
        <dbReference type="ARBA" id="ARBA00022525"/>
    </source>
</evidence>
<dbReference type="PANTHER" id="PTHR48059:SF30">
    <property type="entry name" value="OS06G0587000 PROTEIN"/>
    <property type="match status" value="1"/>
</dbReference>
<evidence type="ECO:0000256" key="3">
    <source>
        <dbReference type="ARBA" id="ARBA00022512"/>
    </source>
</evidence>
<protein>
    <submittedName>
        <fullName evidence="13">Receptor protein kinase-like protein</fullName>
    </submittedName>
</protein>
<dbReference type="Pfam" id="PF13855">
    <property type="entry name" value="LRR_8"/>
    <property type="match status" value="1"/>
</dbReference>
<evidence type="ECO:0000256" key="12">
    <source>
        <dbReference type="SAM" id="Phobius"/>
    </source>
</evidence>
<organism evidence="13 14">
    <name type="scientific">Trifolium medium</name>
    <dbReference type="NCBI Taxonomy" id="97028"/>
    <lineage>
        <taxon>Eukaryota</taxon>
        <taxon>Viridiplantae</taxon>
        <taxon>Streptophyta</taxon>
        <taxon>Embryophyta</taxon>
        <taxon>Tracheophyta</taxon>
        <taxon>Spermatophyta</taxon>
        <taxon>Magnoliopsida</taxon>
        <taxon>eudicotyledons</taxon>
        <taxon>Gunneridae</taxon>
        <taxon>Pentapetalae</taxon>
        <taxon>rosids</taxon>
        <taxon>fabids</taxon>
        <taxon>Fabales</taxon>
        <taxon>Fabaceae</taxon>
        <taxon>Papilionoideae</taxon>
        <taxon>50 kb inversion clade</taxon>
        <taxon>NPAAA clade</taxon>
        <taxon>Hologalegina</taxon>
        <taxon>IRL clade</taxon>
        <taxon>Trifolieae</taxon>
        <taxon>Trifolium</taxon>
    </lineage>
</organism>
<evidence type="ECO:0000256" key="10">
    <source>
        <dbReference type="ARBA" id="ARBA00023157"/>
    </source>
</evidence>
<dbReference type="InterPro" id="IPR001611">
    <property type="entry name" value="Leu-rich_rpt"/>
</dbReference>
<keyword evidence="14" id="KW-1185">Reference proteome</keyword>
<name>A0A392MFM7_9FABA</name>
<comment type="caution">
    <text evidence="13">The sequence shown here is derived from an EMBL/GenBank/DDBJ whole genome shotgun (WGS) entry which is preliminary data.</text>
</comment>
<evidence type="ECO:0000256" key="8">
    <source>
        <dbReference type="ARBA" id="ARBA00022821"/>
    </source>
</evidence>
<evidence type="ECO:0000256" key="9">
    <source>
        <dbReference type="ARBA" id="ARBA00023136"/>
    </source>
</evidence>